<evidence type="ECO:0000256" key="3">
    <source>
        <dbReference type="ARBA" id="ARBA00022448"/>
    </source>
</evidence>
<dbReference type="PRINTS" id="PR01333">
    <property type="entry name" value="2POREKCHANEL"/>
</dbReference>
<evidence type="ECO:0000256" key="11">
    <source>
        <dbReference type="ARBA" id="ARBA00023303"/>
    </source>
</evidence>
<comment type="subcellular location">
    <subcellularLocation>
        <location evidence="1">Membrane</location>
        <topology evidence="1">Multi-pass membrane protein</topology>
    </subcellularLocation>
</comment>
<evidence type="ECO:0000256" key="1">
    <source>
        <dbReference type="ARBA" id="ARBA00004141"/>
    </source>
</evidence>
<evidence type="ECO:0000256" key="9">
    <source>
        <dbReference type="ARBA" id="ARBA00023065"/>
    </source>
</evidence>
<keyword evidence="8 15" id="KW-1133">Transmembrane helix</keyword>
<evidence type="ECO:0000256" key="5">
    <source>
        <dbReference type="ARBA" id="ARBA00022692"/>
    </source>
</evidence>
<keyword evidence="9 12" id="KW-0406">Ion transport</keyword>
<reference evidence="18" key="1">
    <citation type="submission" date="2022-11" db="UniProtKB">
        <authorList>
            <consortium name="WormBaseParasite"/>
        </authorList>
    </citation>
    <scope>IDENTIFICATION</scope>
</reference>
<accession>A0A915EHG9</accession>
<dbReference type="PIRSF" id="PIRSF038061">
    <property type="entry name" value="K_channel_subfamily_K_type"/>
    <property type="match status" value="1"/>
</dbReference>
<evidence type="ECO:0000256" key="6">
    <source>
        <dbReference type="ARBA" id="ARBA00022826"/>
    </source>
</evidence>
<evidence type="ECO:0000259" key="16">
    <source>
        <dbReference type="Pfam" id="PF07885"/>
    </source>
</evidence>
<dbReference type="InterPro" id="IPR003092">
    <property type="entry name" value="2pore_dom_K_chnl_TASK"/>
</dbReference>
<evidence type="ECO:0000256" key="2">
    <source>
        <dbReference type="ARBA" id="ARBA00006666"/>
    </source>
</evidence>
<keyword evidence="17" id="KW-1185">Reference proteome</keyword>
<feature type="coiled-coil region" evidence="14">
    <location>
        <begin position="40"/>
        <end position="67"/>
    </location>
</feature>
<keyword evidence="5 13" id="KW-0812">Transmembrane</keyword>
<feature type="transmembrane region" description="Helical" evidence="15">
    <location>
        <begin position="108"/>
        <end position="128"/>
    </location>
</feature>
<dbReference type="WBParaSite" id="jg6385">
    <property type="protein sequence ID" value="jg6385"/>
    <property type="gene ID" value="jg6385"/>
</dbReference>
<evidence type="ECO:0000256" key="8">
    <source>
        <dbReference type="ARBA" id="ARBA00022989"/>
    </source>
</evidence>
<keyword evidence="10 12" id="KW-0472">Membrane</keyword>
<evidence type="ECO:0000256" key="14">
    <source>
        <dbReference type="SAM" id="Coils"/>
    </source>
</evidence>
<evidence type="ECO:0000256" key="7">
    <source>
        <dbReference type="ARBA" id="ARBA00022958"/>
    </source>
</evidence>
<evidence type="ECO:0000256" key="15">
    <source>
        <dbReference type="SAM" id="Phobius"/>
    </source>
</evidence>
<keyword evidence="7 12" id="KW-0630">Potassium</keyword>
<dbReference type="SUPFAM" id="SSF81324">
    <property type="entry name" value="Voltage-gated potassium channels"/>
    <property type="match status" value="2"/>
</dbReference>
<feature type="domain" description="Potassium channel" evidence="16">
    <location>
        <begin position="76"/>
        <end position="132"/>
    </location>
</feature>
<keyword evidence="11 13" id="KW-0407">Ion channel</keyword>
<feature type="transmembrane region" description="Helical" evidence="15">
    <location>
        <begin position="76"/>
        <end position="96"/>
    </location>
</feature>
<name>A0A915EHG9_9BILA</name>
<evidence type="ECO:0000313" key="17">
    <source>
        <dbReference type="Proteomes" id="UP000887574"/>
    </source>
</evidence>
<keyword evidence="14" id="KW-0175">Coiled coil</keyword>
<keyword evidence="4 12" id="KW-0633">Potassium transport</keyword>
<feature type="domain" description="Potassium channel" evidence="16">
    <location>
        <begin position="172"/>
        <end position="247"/>
    </location>
</feature>
<evidence type="ECO:0000256" key="10">
    <source>
        <dbReference type="ARBA" id="ARBA00023136"/>
    </source>
</evidence>
<dbReference type="PANTHER" id="PTHR11003:SF172">
    <property type="entry name" value="TWO PORE POTASSIUM CHANNEL PROTEIN SUP-9"/>
    <property type="match status" value="1"/>
</dbReference>
<dbReference type="GO" id="GO:0022841">
    <property type="term" value="F:potassium ion leak channel activity"/>
    <property type="evidence" value="ECO:0007669"/>
    <property type="project" value="TreeGrafter"/>
</dbReference>
<evidence type="ECO:0000256" key="12">
    <source>
        <dbReference type="PIRNR" id="PIRNR038061"/>
    </source>
</evidence>
<dbReference type="PANTHER" id="PTHR11003">
    <property type="entry name" value="POTASSIUM CHANNEL, SUBFAMILY K"/>
    <property type="match status" value="1"/>
</dbReference>
<feature type="transmembrane region" description="Helical" evidence="15">
    <location>
        <begin position="224"/>
        <end position="247"/>
    </location>
</feature>
<dbReference type="Proteomes" id="UP000887574">
    <property type="component" value="Unplaced"/>
</dbReference>
<dbReference type="GO" id="GO:0005886">
    <property type="term" value="C:plasma membrane"/>
    <property type="evidence" value="ECO:0007669"/>
    <property type="project" value="TreeGrafter"/>
</dbReference>
<keyword evidence="6 12" id="KW-0631">Potassium channel</keyword>
<evidence type="ECO:0000256" key="4">
    <source>
        <dbReference type="ARBA" id="ARBA00022538"/>
    </source>
</evidence>
<proteinExistence type="inferred from homology"/>
<feature type="transmembrane region" description="Helical" evidence="15">
    <location>
        <begin position="12"/>
        <end position="31"/>
    </location>
</feature>
<dbReference type="GO" id="GO:0030322">
    <property type="term" value="P:stabilization of membrane potential"/>
    <property type="evidence" value="ECO:0007669"/>
    <property type="project" value="TreeGrafter"/>
</dbReference>
<comment type="similarity">
    <text evidence="2 13">Belongs to the two pore domain potassium channel (TC 1.A.1.8) family.</text>
</comment>
<dbReference type="Gene3D" id="1.10.287.70">
    <property type="match status" value="1"/>
</dbReference>
<protein>
    <recommendedName>
        <fullName evidence="12">Two pore potassium channel protein sup-9</fullName>
    </recommendedName>
</protein>
<dbReference type="GO" id="GO:0015271">
    <property type="term" value="F:outward rectifier potassium channel activity"/>
    <property type="evidence" value="ECO:0007669"/>
    <property type="project" value="TreeGrafter"/>
</dbReference>
<feature type="transmembrane region" description="Helical" evidence="15">
    <location>
        <begin position="163"/>
        <end position="182"/>
    </location>
</feature>
<dbReference type="PRINTS" id="PR01095">
    <property type="entry name" value="TASKCHANNEL"/>
</dbReference>
<sequence>MKLHKKSKRSLWLLSGTLLYLVLGAFVFSFFEYEEDLKLRKEIEDTRAEMQDKYNFTRRDLQALEEIVSIPYAAGFQWKFLGAFYFCAVVITTIGYGHSTPSTVVGKFFCIIFALVGIPLGLITFQSVGERINYFIRRCLEKAGRLLAKRDVNALKEIKSRHLLFVSSSIGILTIVISTVVFHLREGWSLFDSYYYCVITLSTIGFGDFVPLQTKNRLQKDVVYWLFTLFFILFGLAIFSACVNLLILEFMARNADIVTAKTRLKRLLSIRKISFRDTGDQKRRITRSQSVGHVPVRLCRKNQKTKNSEKMDMQQCKVKPVGFAVKRLPSQYIEHLVNTESVYFTPTEFNFNSNAESDLDTNSMSEILI</sequence>
<organism evidence="17 18">
    <name type="scientific">Ditylenchus dipsaci</name>
    <dbReference type="NCBI Taxonomy" id="166011"/>
    <lineage>
        <taxon>Eukaryota</taxon>
        <taxon>Metazoa</taxon>
        <taxon>Ecdysozoa</taxon>
        <taxon>Nematoda</taxon>
        <taxon>Chromadorea</taxon>
        <taxon>Rhabditida</taxon>
        <taxon>Tylenchina</taxon>
        <taxon>Tylenchomorpha</taxon>
        <taxon>Sphaerularioidea</taxon>
        <taxon>Anguinidae</taxon>
        <taxon>Anguininae</taxon>
        <taxon>Ditylenchus</taxon>
    </lineage>
</organism>
<keyword evidence="3 12" id="KW-0813">Transport</keyword>
<evidence type="ECO:0000256" key="13">
    <source>
        <dbReference type="RuleBase" id="RU003857"/>
    </source>
</evidence>
<dbReference type="InterPro" id="IPR013099">
    <property type="entry name" value="K_chnl_dom"/>
</dbReference>
<dbReference type="AlphaFoldDB" id="A0A915EHG9"/>
<dbReference type="InterPro" id="IPR003280">
    <property type="entry name" value="2pore_dom_K_chnl"/>
</dbReference>
<dbReference type="Pfam" id="PF07885">
    <property type="entry name" value="Ion_trans_2"/>
    <property type="match status" value="2"/>
</dbReference>
<feature type="transmembrane region" description="Helical" evidence="15">
    <location>
        <begin position="194"/>
        <end position="212"/>
    </location>
</feature>
<evidence type="ECO:0000313" key="18">
    <source>
        <dbReference type="WBParaSite" id="jg6385"/>
    </source>
</evidence>